<evidence type="ECO:0000313" key="2">
    <source>
        <dbReference type="EMBL" id="RRR19073.1"/>
    </source>
</evidence>
<dbReference type="Proteomes" id="UP000274327">
    <property type="component" value="Unassembled WGS sequence"/>
</dbReference>
<keyword evidence="1" id="KW-0812">Transmembrane</keyword>
<protein>
    <submittedName>
        <fullName evidence="2">Uncharacterized protein</fullName>
    </submittedName>
</protein>
<sequence>MDTAPFVVLLLVALIDLVLAAWFIGQGLRAGANSAEGRPRLLVGSMLIPGALLIAVLAFVLFGPMG</sequence>
<keyword evidence="1" id="KW-1133">Transmembrane helix</keyword>
<dbReference type="AlphaFoldDB" id="A0A3R8QNV3"/>
<organism evidence="2 3">
    <name type="scientific">Brachybacterium paraconglomeratum</name>
    <dbReference type="NCBI Taxonomy" id="173362"/>
    <lineage>
        <taxon>Bacteria</taxon>
        <taxon>Bacillati</taxon>
        <taxon>Actinomycetota</taxon>
        <taxon>Actinomycetes</taxon>
        <taxon>Micrococcales</taxon>
        <taxon>Dermabacteraceae</taxon>
        <taxon>Brachybacterium</taxon>
    </lineage>
</organism>
<dbReference type="GeneID" id="78120979"/>
<name>A0A3R8QNV3_9MICO</name>
<evidence type="ECO:0000256" key="1">
    <source>
        <dbReference type="SAM" id="Phobius"/>
    </source>
</evidence>
<reference evidence="2 3" key="1">
    <citation type="submission" date="2018-07" db="EMBL/GenBank/DDBJ databases">
        <title>Brachybacteriurn paraconglorneratum KCTC 9916.</title>
        <authorList>
            <person name="Li Y."/>
        </authorList>
    </citation>
    <scope>NUCLEOTIDE SEQUENCE [LARGE SCALE GENOMIC DNA]</scope>
    <source>
        <strain evidence="2 3">KCTC 9916</strain>
    </source>
</reference>
<gene>
    <name evidence="2" type="ORF">DS079_08075</name>
</gene>
<comment type="caution">
    <text evidence="2">The sequence shown here is derived from an EMBL/GenBank/DDBJ whole genome shotgun (WGS) entry which is preliminary data.</text>
</comment>
<keyword evidence="3" id="KW-1185">Reference proteome</keyword>
<proteinExistence type="predicted"/>
<feature type="transmembrane region" description="Helical" evidence="1">
    <location>
        <begin position="44"/>
        <end position="63"/>
    </location>
</feature>
<accession>A0A3R8QNV3</accession>
<keyword evidence="1" id="KW-0472">Membrane</keyword>
<dbReference type="EMBL" id="QOCI01000005">
    <property type="protein sequence ID" value="RRR19073.1"/>
    <property type="molecule type" value="Genomic_DNA"/>
</dbReference>
<evidence type="ECO:0000313" key="3">
    <source>
        <dbReference type="Proteomes" id="UP000274327"/>
    </source>
</evidence>
<dbReference type="RefSeq" id="WP_126986398.1">
    <property type="nucleotide sequence ID" value="NZ_JBITWK010000022.1"/>
</dbReference>